<comment type="caution">
    <text evidence="1">The sequence shown here is derived from an EMBL/GenBank/DDBJ whole genome shotgun (WGS) entry which is preliminary data.</text>
</comment>
<evidence type="ECO:0000313" key="1">
    <source>
        <dbReference type="EMBL" id="OJA11007.1"/>
    </source>
</evidence>
<accession>A0A1J8PR69</accession>
<dbReference type="EMBL" id="LVVM01005288">
    <property type="protein sequence ID" value="OJA11007.1"/>
    <property type="molecule type" value="Genomic_DNA"/>
</dbReference>
<protein>
    <submittedName>
        <fullName evidence="1">Uncharacterized protein</fullName>
    </submittedName>
</protein>
<reference evidence="1 2" key="1">
    <citation type="submission" date="2016-03" db="EMBL/GenBank/DDBJ databases">
        <title>Comparative genomics of the ectomycorrhizal sister species Rhizopogon vinicolor and Rhizopogon vesiculosus (Basidiomycota: Boletales) reveals a divergence of the mating type B locus.</title>
        <authorList>
            <person name="Mujic A.B."/>
            <person name="Kuo A."/>
            <person name="Tritt A."/>
            <person name="Lipzen A."/>
            <person name="Chen C."/>
            <person name="Johnson J."/>
            <person name="Sharma A."/>
            <person name="Barry K."/>
            <person name="Grigoriev I.V."/>
            <person name="Spatafora J.W."/>
        </authorList>
    </citation>
    <scope>NUCLEOTIDE SEQUENCE [LARGE SCALE GENOMIC DNA]</scope>
    <source>
        <strain evidence="1 2">AM-OR11-056</strain>
    </source>
</reference>
<name>A0A1J8PR69_9AGAM</name>
<dbReference type="AlphaFoldDB" id="A0A1J8PR69"/>
<evidence type="ECO:0000313" key="2">
    <source>
        <dbReference type="Proteomes" id="UP000183567"/>
    </source>
</evidence>
<gene>
    <name evidence="1" type="ORF">AZE42_12143</name>
</gene>
<sequence length="60" mass="6795">MAAILSVVHIDHSRDPHGHRIEIKPEYAGLSVIHPKPFQCSFESVNTVREGQLRAVMNFK</sequence>
<dbReference type="OrthoDB" id="2619797at2759"/>
<proteinExistence type="predicted"/>
<dbReference type="Proteomes" id="UP000183567">
    <property type="component" value="Unassembled WGS sequence"/>
</dbReference>
<organism evidence="1 2">
    <name type="scientific">Rhizopogon vesiculosus</name>
    <dbReference type="NCBI Taxonomy" id="180088"/>
    <lineage>
        <taxon>Eukaryota</taxon>
        <taxon>Fungi</taxon>
        <taxon>Dikarya</taxon>
        <taxon>Basidiomycota</taxon>
        <taxon>Agaricomycotina</taxon>
        <taxon>Agaricomycetes</taxon>
        <taxon>Agaricomycetidae</taxon>
        <taxon>Boletales</taxon>
        <taxon>Suillineae</taxon>
        <taxon>Rhizopogonaceae</taxon>
        <taxon>Rhizopogon</taxon>
    </lineage>
</organism>
<keyword evidence="2" id="KW-1185">Reference proteome</keyword>